<evidence type="ECO:0000313" key="3">
    <source>
        <dbReference type="Proteomes" id="UP000001542"/>
    </source>
</evidence>
<dbReference type="VEuPathDB" id="TrichDB:TVAG_344550"/>
<dbReference type="KEGG" id="tva:4750211"/>
<gene>
    <name evidence="2" type="ORF">TVAG_344550</name>
</gene>
<feature type="compositionally biased region" description="Basic residues" evidence="1">
    <location>
        <begin position="516"/>
        <end position="528"/>
    </location>
</feature>
<feature type="compositionally biased region" description="Acidic residues" evidence="1">
    <location>
        <begin position="313"/>
        <end position="324"/>
    </location>
</feature>
<organism evidence="2 3">
    <name type="scientific">Trichomonas vaginalis (strain ATCC PRA-98 / G3)</name>
    <dbReference type="NCBI Taxonomy" id="412133"/>
    <lineage>
        <taxon>Eukaryota</taxon>
        <taxon>Metamonada</taxon>
        <taxon>Parabasalia</taxon>
        <taxon>Trichomonadida</taxon>
        <taxon>Trichomonadidae</taxon>
        <taxon>Trichomonas</taxon>
    </lineage>
</organism>
<feature type="compositionally biased region" description="Basic and acidic residues" evidence="1">
    <location>
        <begin position="476"/>
        <end position="485"/>
    </location>
</feature>
<dbReference type="AlphaFoldDB" id="A2FRG9"/>
<accession>A2FRG9</accession>
<dbReference type="RefSeq" id="XP_001305429.1">
    <property type="nucleotide sequence ID" value="XM_001305428.1"/>
</dbReference>
<dbReference type="InParanoid" id="A2FRG9"/>
<evidence type="ECO:0000313" key="2">
    <source>
        <dbReference type="EMBL" id="EAX92499.1"/>
    </source>
</evidence>
<dbReference type="STRING" id="5722.A2FRG9"/>
<dbReference type="Proteomes" id="UP000001542">
    <property type="component" value="Unassembled WGS sequence"/>
</dbReference>
<feature type="compositionally biased region" description="Low complexity" evidence="1">
    <location>
        <begin position="412"/>
        <end position="426"/>
    </location>
</feature>
<feature type="region of interest" description="Disordered" evidence="1">
    <location>
        <begin position="516"/>
        <end position="537"/>
    </location>
</feature>
<feature type="region of interest" description="Disordered" evidence="1">
    <location>
        <begin position="476"/>
        <end position="497"/>
    </location>
</feature>
<evidence type="ECO:0000256" key="1">
    <source>
        <dbReference type="SAM" id="MobiDB-lite"/>
    </source>
</evidence>
<sequence length="630" mass="71411">MDLTSPYKTRSNSKNEDNYKIYLSKGVLDLSGEENVDLSSIGKRPTLKVLNLSYTNVKSFEGLDLQPNIMQINLRNSKFTSLYNFLSVKNASNINVENTPFSRKENYMIQLVVAFGNQLRLINDKTIPKNILIKAQKYPKIVRELLDRGWEFIYPCPSDTELNSIADILGVSSKVSQASSSVRYERIIIQTTNSTQNPFTKRKLEILQRQTQMFEEYEKQLGIIDKSDDYTDRISDLLGCIGIHTTNHEDILNEVKKIISKSRKQKQNFIKSEVESNIANNETSKQTNLQTEEKINDIEPEYNKSSSEKEENLQEEENISENIDEYGSPIKIGEKGYEKTNLEVKQETNSSKQSTNSEKSEYSYYSSTKSAETSEGSAYFPPISSNSLDSESSANSWEVDRNYFQPIRELSASRSSIASESNSSSSRFGLISEPKSDSSVISTDSTHKKRKSVIPLSKHLVENKLYGYTSRNDAQRIDLEKTEKNRQKRKSSANYSPKSDKEFIYSYEYESLPNGKKKSKRVLSKKNQKSIPRVESVLSSDSYSKDSYISSPPQSSKMRFVSELDLEDSDDLVPPQEDIYESGTVEGDSEENILQKRIDFYSAEAYAGSGSLASLSIPEVESFGTMSSLI</sequence>
<dbReference type="SMR" id="A2FRG9"/>
<dbReference type="SUPFAM" id="SSF52075">
    <property type="entry name" value="Outer arm dynein light chain 1"/>
    <property type="match status" value="1"/>
</dbReference>
<reference evidence="2" key="1">
    <citation type="submission" date="2006-10" db="EMBL/GenBank/DDBJ databases">
        <authorList>
            <person name="Amadeo P."/>
            <person name="Zhao Q."/>
            <person name="Wortman J."/>
            <person name="Fraser-Liggett C."/>
            <person name="Carlton J."/>
        </authorList>
    </citation>
    <scope>NUCLEOTIDE SEQUENCE</scope>
    <source>
        <strain evidence="2">G3</strain>
    </source>
</reference>
<evidence type="ECO:0008006" key="4">
    <source>
        <dbReference type="Google" id="ProtNLM"/>
    </source>
</evidence>
<reference evidence="2" key="2">
    <citation type="journal article" date="2007" name="Science">
        <title>Draft genome sequence of the sexually transmitted pathogen Trichomonas vaginalis.</title>
        <authorList>
            <person name="Carlton J.M."/>
            <person name="Hirt R.P."/>
            <person name="Silva J.C."/>
            <person name="Delcher A.L."/>
            <person name="Schatz M."/>
            <person name="Zhao Q."/>
            <person name="Wortman J.R."/>
            <person name="Bidwell S.L."/>
            <person name="Alsmark U.C.M."/>
            <person name="Besteiro S."/>
            <person name="Sicheritz-Ponten T."/>
            <person name="Noel C.J."/>
            <person name="Dacks J.B."/>
            <person name="Foster P.G."/>
            <person name="Simillion C."/>
            <person name="Van de Peer Y."/>
            <person name="Miranda-Saavedra D."/>
            <person name="Barton G.J."/>
            <person name="Westrop G.D."/>
            <person name="Mueller S."/>
            <person name="Dessi D."/>
            <person name="Fiori P.L."/>
            <person name="Ren Q."/>
            <person name="Paulsen I."/>
            <person name="Zhang H."/>
            <person name="Bastida-Corcuera F.D."/>
            <person name="Simoes-Barbosa A."/>
            <person name="Brown M.T."/>
            <person name="Hayes R.D."/>
            <person name="Mukherjee M."/>
            <person name="Okumura C.Y."/>
            <person name="Schneider R."/>
            <person name="Smith A.J."/>
            <person name="Vanacova S."/>
            <person name="Villalvazo M."/>
            <person name="Haas B.J."/>
            <person name="Pertea M."/>
            <person name="Feldblyum T.V."/>
            <person name="Utterback T.R."/>
            <person name="Shu C.L."/>
            <person name="Osoegawa K."/>
            <person name="de Jong P.J."/>
            <person name="Hrdy I."/>
            <person name="Horvathova L."/>
            <person name="Zubacova Z."/>
            <person name="Dolezal P."/>
            <person name="Malik S.B."/>
            <person name="Logsdon J.M. Jr."/>
            <person name="Henze K."/>
            <person name="Gupta A."/>
            <person name="Wang C.C."/>
            <person name="Dunne R.L."/>
            <person name="Upcroft J.A."/>
            <person name="Upcroft P."/>
            <person name="White O."/>
            <person name="Salzberg S.L."/>
            <person name="Tang P."/>
            <person name="Chiu C.-H."/>
            <person name="Lee Y.-S."/>
            <person name="Embley T.M."/>
            <person name="Coombs G.H."/>
            <person name="Mottram J.C."/>
            <person name="Tachezy J."/>
            <person name="Fraser-Liggett C.M."/>
            <person name="Johnson P.J."/>
        </authorList>
    </citation>
    <scope>NUCLEOTIDE SEQUENCE [LARGE SCALE GENOMIC DNA]</scope>
    <source>
        <strain evidence="2">G3</strain>
    </source>
</reference>
<name>A2FRG9_TRIV3</name>
<dbReference type="VEuPathDB" id="TrichDB:TVAGG3_0826780"/>
<feature type="region of interest" description="Disordered" evidence="1">
    <location>
        <begin position="281"/>
        <end position="362"/>
    </location>
</feature>
<feature type="compositionally biased region" description="Polar residues" evidence="1">
    <location>
        <begin position="281"/>
        <end position="290"/>
    </location>
</feature>
<dbReference type="InterPro" id="IPR032675">
    <property type="entry name" value="LRR_dom_sf"/>
</dbReference>
<dbReference type="Gene3D" id="3.80.10.10">
    <property type="entry name" value="Ribonuclease Inhibitor"/>
    <property type="match status" value="1"/>
</dbReference>
<dbReference type="OrthoDB" id="1904536at2759"/>
<feature type="region of interest" description="Disordered" evidence="1">
    <location>
        <begin position="412"/>
        <end position="452"/>
    </location>
</feature>
<proteinExistence type="predicted"/>
<dbReference type="EMBL" id="DS113964">
    <property type="protein sequence ID" value="EAX92499.1"/>
    <property type="molecule type" value="Genomic_DNA"/>
</dbReference>
<keyword evidence="3" id="KW-1185">Reference proteome</keyword>
<protein>
    <recommendedName>
        <fullName evidence="4">Leucine Rich Repeat family protein</fullName>
    </recommendedName>
</protein>
<feature type="compositionally biased region" description="Basic and acidic residues" evidence="1">
    <location>
        <begin position="332"/>
        <end position="346"/>
    </location>
</feature>